<keyword evidence="2" id="KW-1185">Reference proteome</keyword>
<organism evidence="1 2">
    <name type="scientific">Manihot esculenta</name>
    <name type="common">Cassava</name>
    <name type="synonym">Jatropha manihot</name>
    <dbReference type="NCBI Taxonomy" id="3983"/>
    <lineage>
        <taxon>Eukaryota</taxon>
        <taxon>Viridiplantae</taxon>
        <taxon>Streptophyta</taxon>
        <taxon>Embryophyta</taxon>
        <taxon>Tracheophyta</taxon>
        <taxon>Spermatophyta</taxon>
        <taxon>Magnoliopsida</taxon>
        <taxon>eudicotyledons</taxon>
        <taxon>Gunneridae</taxon>
        <taxon>Pentapetalae</taxon>
        <taxon>rosids</taxon>
        <taxon>fabids</taxon>
        <taxon>Malpighiales</taxon>
        <taxon>Euphorbiaceae</taxon>
        <taxon>Crotonoideae</taxon>
        <taxon>Manihoteae</taxon>
        <taxon>Manihot</taxon>
    </lineage>
</organism>
<dbReference type="EMBL" id="CM004400">
    <property type="protein sequence ID" value="KAG8639258.1"/>
    <property type="molecule type" value="Genomic_DNA"/>
</dbReference>
<evidence type="ECO:0000313" key="1">
    <source>
        <dbReference type="EMBL" id="KAG8639258.1"/>
    </source>
</evidence>
<comment type="caution">
    <text evidence="1">The sequence shown here is derived from an EMBL/GenBank/DDBJ whole genome shotgun (WGS) entry which is preliminary data.</text>
</comment>
<accession>A0ACB7GID3</accession>
<reference evidence="2" key="1">
    <citation type="journal article" date="2016" name="Nat. Biotechnol.">
        <title>Sequencing wild and cultivated cassava and related species reveals extensive interspecific hybridization and genetic diversity.</title>
        <authorList>
            <person name="Bredeson J.V."/>
            <person name="Lyons J.B."/>
            <person name="Prochnik S.E."/>
            <person name="Wu G.A."/>
            <person name="Ha C.M."/>
            <person name="Edsinger-Gonzales E."/>
            <person name="Grimwood J."/>
            <person name="Schmutz J."/>
            <person name="Rabbi I.Y."/>
            <person name="Egesi C."/>
            <person name="Nauluvula P."/>
            <person name="Lebot V."/>
            <person name="Ndunguru J."/>
            <person name="Mkamilo G."/>
            <person name="Bart R.S."/>
            <person name="Setter T.L."/>
            <person name="Gleadow R.M."/>
            <person name="Kulakow P."/>
            <person name="Ferguson M.E."/>
            <person name="Rounsley S."/>
            <person name="Rokhsar D.S."/>
        </authorList>
    </citation>
    <scope>NUCLEOTIDE SEQUENCE [LARGE SCALE GENOMIC DNA]</scope>
    <source>
        <strain evidence="2">cv. AM560-2</strain>
    </source>
</reference>
<proteinExistence type="predicted"/>
<name>A0ACB7GID3_MANES</name>
<evidence type="ECO:0000313" key="2">
    <source>
        <dbReference type="Proteomes" id="UP000091857"/>
    </source>
</evidence>
<gene>
    <name evidence="1" type="ORF">MANES_14G127621v8</name>
</gene>
<dbReference type="Proteomes" id="UP000091857">
    <property type="component" value="Chromosome 14"/>
</dbReference>
<sequence length="75" mass="8504">MGLLHDTKNDQVDRSYMSPGPKETCLISFRLVALFGFRFRNVTILYENQTQSKNLVEISTLPPQVQFCPNASHGC</sequence>
<protein>
    <submittedName>
        <fullName evidence="1">Uncharacterized protein</fullName>
    </submittedName>
</protein>